<dbReference type="PANTHER" id="PTHR34853">
    <property type="match status" value="1"/>
</dbReference>
<dbReference type="GO" id="GO:0006508">
    <property type="term" value="P:proteolysis"/>
    <property type="evidence" value="ECO:0007669"/>
    <property type="project" value="InterPro"/>
</dbReference>
<dbReference type="OrthoDB" id="9798122at2"/>
<keyword evidence="1" id="KW-0732">Signal</keyword>
<dbReference type="HOGENOM" id="CLU_039051_0_0_4"/>
<reference evidence="4" key="1">
    <citation type="journal article" date="2009" name="Environ. Microbiol.">
        <title>The genome of Polaromonas naphthalenivorans strain CJ2, isolated from coal tar-contaminated sediment, reveals physiological and metabolic versatility and evolution through extensive horizontal gene transfer.</title>
        <authorList>
            <person name="Yagi J.M."/>
            <person name="Sims D."/>
            <person name="Brettin T."/>
            <person name="Bruce D."/>
            <person name="Madsen E.L."/>
        </authorList>
    </citation>
    <scope>NUCLEOTIDE SEQUENCE [LARGE SCALE GENOMIC DNA]</scope>
    <source>
        <strain evidence="4">CJ2</strain>
    </source>
</reference>
<dbReference type="AlphaFoldDB" id="A1VNB0"/>
<dbReference type="InterPro" id="IPR005152">
    <property type="entry name" value="Lipase_secreted"/>
</dbReference>
<name>A1VNB0_POLNA</name>
<dbReference type="Proteomes" id="UP000000644">
    <property type="component" value="Chromosome"/>
</dbReference>
<accession>A1VNB0</accession>
<dbReference type="Gene3D" id="3.40.50.1820">
    <property type="entry name" value="alpha/beta hydrolase"/>
    <property type="match status" value="1"/>
</dbReference>
<dbReference type="GO" id="GO:0008236">
    <property type="term" value="F:serine-type peptidase activity"/>
    <property type="evidence" value="ECO:0007669"/>
    <property type="project" value="InterPro"/>
</dbReference>
<organism evidence="3 4">
    <name type="scientific">Polaromonas naphthalenivorans (strain CJ2)</name>
    <dbReference type="NCBI Taxonomy" id="365044"/>
    <lineage>
        <taxon>Bacteria</taxon>
        <taxon>Pseudomonadati</taxon>
        <taxon>Pseudomonadota</taxon>
        <taxon>Betaproteobacteria</taxon>
        <taxon>Burkholderiales</taxon>
        <taxon>Comamonadaceae</taxon>
        <taxon>Polaromonas</taxon>
    </lineage>
</organism>
<evidence type="ECO:0000313" key="4">
    <source>
        <dbReference type="Proteomes" id="UP000000644"/>
    </source>
</evidence>
<sequence>MKTIHLLSIVAAASLLVACGGDSPSNLGVVDNSPARGTLIQNPPIRTAFFTAGDFAAKLNASASGRNLLAIAGAPKCGVDVQYIHYGTVGGASESTDATGALMTPSGGPGCTGSRPIVLYAHGTTTVKSYNLANLLDEGSPAYSEAALIAAIYAAQGFIVVAPNYAGYEASKLAYHPYLNADQESKEMMDALSAARKALPGLLQPVQDSGKLFITGYSQGGHVAMATHKAMQAAGQAVTASAPMSGPYALAAYTDAVFYGNVGLGSTLFAPLLINSYQKAYGNLYSQLTDIYEPSYASGIDTLLPTDTPLSTLFAPGGKLPQTALFSRTPPTAPAGSPPSLQPTLNAISPPTTPPELAPLFALGFGTSNLVTNAARLNFLLDAFANPDGAVPSVTTAQPAANPAHPIRIATKKNDLRNWTPARPVLLCAGSADPTVFYNVNTQLMQAYWSSPSPAAPPAGLLTVLNVDSAPAGAADPYATVKAGFGQAKAGTAAAAVSAGASDGGASAVVQAYHGSLVPPFCNAAARGFFQQVAAASL</sequence>
<gene>
    <name evidence="3" type="ordered locus">Pnap_1828</name>
</gene>
<dbReference type="GO" id="GO:0004806">
    <property type="term" value="F:triacylglycerol lipase activity"/>
    <property type="evidence" value="ECO:0007669"/>
    <property type="project" value="InterPro"/>
</dbReference>
<evidence type="ECO:0000256" key="1">
    <source>
        <dbReference type="SAM" id="SignalP"/>
    </source>
</evidence>
<dbReference type="PROSITE" id="PS51257">
    <property type="entry name" value="PROKAR_LIPOPROTEIN"/>
    <property type="match status" value="1"/>
</dbReference>
<dbReference type="STRING" id="365044.Pnap_1828"/>
<dbReference type="RefSeq" id="WP_011801219.1">
    <property type="nucleotide sequence ID" value="NC_008781.1"/>
</dbReference>
<feature type="domain" description="Peptidase S9 prolyl oligopeptidase catalytic" evidence="2">
    <location>
        <begin position="150"/>
        <end position="254"/>
    </location>
</feature>
<dbReference type="PANTHER" id="PTHR34853:SF1">
    <property type="entry name" value="LIPASE 5"/>
    <property type="match status" value="1"/>
</dbReference>
<dbReference type="Pfam" id="PF00326">
    <property type="entry name" value="Peptidase_S9"/>
    <property type="match status" value="1"/>
</dbReference>
<dbReference type="GO" id="GO:0016042">
    <property type="term" value="P:lipid catabolic process"/>
    <property type="evidence" value="ECO:0007669"/>
    <property type="project" value="InterPro"/>
</dbReference>
<dbReference type="KEGG" id="pna:Pnap_1828"/>
<protein>
    <recommendedName>
        <fullName evidence="2">Peptidase S9 prolyl oligopeptidase catalytic domain-containing protein</fullName>
    </recommendedName>
</protein>
<feature type="signal peptide" evidence="1">
    <location>
        <begin position="1"/>
        <end position="18"/>
    </location>
</feature>
<dbReference type="InterPro" id="IPR001375">
    <property type="entry name" value="Peptidase_S9_cat"/>
</dbReference>
<dbReference type="EMBL" id="CP000529">
    <property type="protein sequence ID" value="ABM37138.1"/>
    <property type="molecule type" value="Genomic_DNA"/>
</dbReference>
<dbReference type="eggNOG" id="COG1073">
    <property type="taxonomic scope" value="Bacteria"/>
</dbReference>
<keyword evidence="4" id="KW-1185">Reference proteome</keyword>
<evidence type="ECO:0000313" key="3">
    <source>
        <dbReference type="EMBL" id="ABM37138.1"/>
    </source>
</evidence>
<proteinExistence type="predicted"/>
<dbReference type="SUPFAM" id="SSF53474">
    <property type="entry name" value="alpha/beta-Hydrolases"/>
    <property type="match status" value="1"/>
</dbReference>
<evidence type="ECO:0000259" key="2">
    <source>
        <dbReference type="Pfam" id="PF00326"/>
    </source>
</evidence>
<feature type="chain" id="PRO_5002639145" description="Peptidase S9 prolyl oligopeptidase catalytic domain-containing protein" evidence="1">
    <location>
        <begin position="19"/>
        <end position="538"/>
    </location>
</feature>
<dbReference type="InterPro" id="IPR029058">
    <property type="entry name" value="AB_hydrolase_fold"/>
</dbReference>